<gene>
    <name evidence="2" type="ORF">GCM10010421_37900</name>
</gene>
<evidence type="ECO:0000256" key="1">
    <source>
        <dbReference type="SAM" id="MobiDB-lite"/>
    </source>
</evidence>
<organism evidence="2 3">
    <name type="scientific">Streptomyces glaucus</name>
    <dbReference type="NCBI Taxonomy" id="284029"/>
    <lineage>
        <taxon>Bacteria</taxon>
        <taxon>Bacillati</taxon>
        <taxon>Actinomycetota</taxon>
        <taxon>Actinomycetes</taxon>
        <taxon>Kitasatosporales</taxon>
        <taxon>Streptomycetaceae</taxon>
        <taxon>Streptomyces</taxon>
    </lineage>
</organism>
<sequence>MSDTAPGHGRSGNTPAPAPRTAAASAGTAAPGSGRGGTPGVGTPASRPATHTGTTLPSSTRTLHGTACG</sequence>
<reference evidence="2 3" key="1">
    <citation type="journal article" date="2019" name="Int. J. Syst. Evol. Microbiol.">
        <title>The Global Catalogue of Microorganisms (GCM) 10K type strain sequencing project: providing services to taxonomists for standard genome sequencing and annotation.</title>
        <authorList>
            <consortium name="The Broad Institute Genomics Platform"/>
            <consortium name="The Broad Institute Genome Sequencing Center for Infectious Disease"/>
            <person name="Wu L."/>
            <person name="Ma J."/>
        </authorList>
    </citation>
    <scope>NUCLEOTIDE SEQUENCE [LARGE SCALE GENOMIC DNA]</scope>
    <source>
        <strain evidence="2 3">JCM 6922</strain>
    </source>
</reference>
<evidence type="ECO:0000313" key="3">
    <source>
        <dbReference type="Proteomes" id="UP001500460"/>
    </source>
</evidence>
<feature type="compositionally biased region" description="Polar residues" evidence="1">
    <location>
        <begin position="49"/>
        <end position="63"/>
    </location>
</feature>
<evidence type="ECO:0000313" key="2">
    <source>
        <dbReference type="EMBL" id="GAA2443298.1"/>
    </source>
</evidence>
<keyword evidence="3" id="KW-1185">Reference proteome</keyword>
<protein>
    <submittedName>
        <fullName evidence="2">Uncharacterized protein</fullName>
    </submittedName>
</protein>
<name>A0ABN3JYJ8_9ACTN</name>
<dbReference type="Proteomes" id="UP001500460">
    <property type="component" value="Unassembled WGS sequence"/>
</dbReference>
<accession>A0ABN3JYJ8</accession>
<proteinExistence type="predicted"/>
<feature type="compositionally biased region" description="Low complexity" evidence="1">
    <location>
        <begin position="19"/>
        <end position="32"/>
    </location>
</feature>
<comment type="caution">
    <text evidence="2">The sequence shown here is derived from an EMBL/GenBank/DDBJ whole genome shotgun (WGS) entry which is preliminary data.</text>
</comment>
<dbReference type="EMBL" id="BAAATK010000023">
    <property type="protein sequence ID" value="GAA2443298.1"/>
    <property type="molecule type" value="Genomic_DNA"/>
</dbReference>
<feature type="region of interest" description="Disordered" evidence="1">
    <location>
        <begin position="1"/>
        <end position="69"/>
    </location>
</feature>